<dbReference type="RefSeq" id="WP_256592560.1">
    <property type="nucleotide sequence ID" value="NZ_CP118678.1"/>
</dbReference>
<geneLocation type="plasmid" evidence="1 2">
    <name>pHNGDW697-1</name>
</geneLocation>
<proteinExistence type="predicted"/>
<name>A0AAJ5S7G8_9PSED</name>
<gene>
    <name evidence="1" type="ORF">PWA60_28565</name>
</gene>
<dbReference type="EMBL" id="CP118678">
    <property type="protein sequence ID" value="WEA23430.1"/>
    <property type="molecule type" value="Genomic_DNA"/>
</dbReference>
<reference evidence="1" key="1">
    <citation type="submission" date="2023-02" db="EMBL/GenBank/DDBJ databases">
        <title>tmexCD-toprJ-like cluster.</title>
        <authorList>
            <person name="Gao X."/>
            <person name="Wang C."/>
            <person name="Liu J."/>
        </authorList>
    </citation>
    <scope>NUCLEOTIDE SEQUENCE</scope>
    <source>
        <strain evidence="1">GDW21C697WI</strain>
        <plasmid evidence="1">pHNGDW697-1</plasmid>
    </source>
</reference>
<protein>
    <submittedName>
        <fullName evidence="1">Uncharacterized protein</fullName>
    </submittedName>
</protein>
<evidence type="ECO:0000313" key="1">
    <source>
        <dbReference type="EMBL" id="WEA23430.1"/>
    </source>
</evidence>
<organism evidence="1 2">
    <name type="scientific">Pseudomonas juntendi</name>
    <dbReference type="NCBI Taxonomy" id="2666183"/>
    <lineage>
        <taxon>Bacteria</taxon>
        <taxon>Pseudomonadati</taxon>
        <taxon>Pseudomonadota</taxon>
        <taxon>Gammaproteobacteria</taxon>
        <taxon>Pseudomonadales</taxon>
        <taxon>Pseudomonadaceae</taxon>
        <taxon>Pseudomonas</taxon>
    </lineage>
</organism>
<dbReference type="Proteomes" id="UP001217631">
    <property type="component" value="Plasmid pHNGDW697-1"/>
</dbReference>
<accession>A0AAJ5S7G8</accession>
<sequence length="44" mass="5150">MLVKTAKGKTLHGTCRSYQGKLAARTHIRHKKDKSWWQKVTAWL</sequence>
<evidence type="ECO:0000313" key="2">
    <source>
        <dbReference type="Proteomes" id="UP001217631"/>
    </source>
</evidence>
<dbReference type="AlphaFoldDB" id="A0AAJ5S7G8"/>
<keyword evidence="1" id="KW-0614">Plasmid</keyword>